<accession>A0AAD7TEI9</accession>
<reference evidence="2" key="1">
    <citation type="submission" date="2022-11" db="EMBL/GenBank/DDBJ databases">
        <title>Genome Sequence of Cubamyces cubensis.</title>
        <authorList>
            <person name="Buettner E."/>
        </authorList>
    </citation>
    <scope>NUCLEOTIDE SEQUENCE</scope>
    <source>
        <strain evidence="2">MPL-01</strain>
    </source>
</reference>
<feature type="region of interest" description="Disordered" evidence="1">
    <location>
        <begin position="1"/>
        <end position="118"/>
    </location>
</feature>
<evidence type="ECO:0000313" key="3">
    <source>
        <dbReference type="Proteomes" id="UP001215151"/>
    </source>
</evidence>
<dbReference type="EMBL" id="JAPEVG010001148">
    <property type="protein sequence ID" value="KAJ8453827.1"/>
    <property type="molecule type" value="Genomic_DNA"/>
</dbReference>
<keyword evidence="3" id="KW-1185">Reference proteome</keyword>
<dbReference type="AlphaFoldDB" id="A0AAD7TEI9"/>
<proteinExistence type="predicted"/>
<feature type="compositionally biased region" description="Acidic residues" evidence="1">
    <location>
        <begin position="101"/>
        <end position="115"/>
    </location>
</feature>
<evidence type="ECO:0000313" key="2">
    <source>
        <dbReference type="EMBL" id="KAJ8453827.1"/>
    </source>
</evidence>
<dbReference type="Proteomes" id="UP001215151">
    <property type="component" value="Unassembled WGS sequence"/>
</dbReference>
<feature type="compositionally biased region" description="Acidic residues" evidence="1">
    <location>
        <begin position="57"/>
        <end position="73"/>
    </location>
</feature>
<organism evidence="2 3">
    <name type="scientific">Trametes cubensis</name>
    <dbReference type="NCBI Taxonomy" id="1111947"/>
    <lineage>
        <taxon>Eukaryota</taxon>
        <taxon>Fungi</taxon>
        <taxon>Dikarya</taxon>
        <taxon>Basidiomycota</taxon>
        <taxon>Agaricomycotina</taxon>
        <taxon>Agaricomycetes</taxon>
        <taxon>Polyporales</taxon>
        <taxon>Polyporaceae</taxon>
        <taxon>Trametes</taxon>
    </lineage>
</organism>
<name>A0AAD7TEI9_9APHY</name>
<protein>
    <submittedName>
        <fullName evidence="2">Uncharacterized protein</fullName>
    </submittedName>
</protein>
<evidence type="ECO:0000256" key="1">
    <source>
        <dbReference type="SAM" id="MobiDB-lite"/>
    </source>
</evidence>
<comment type="caution">
    <text evidence="2">The sequence shown here is derived from an EMBL/GenBank/DDBJ whole genome shotgun (WGS) entry which is preliminary data.</text>
</comment>
<sequence length="150" mass="15946">MAVSALDKGKGRALPEELDTEGAERTTARATSPSVASNSSESDADSDSSDSSSSSSESEEDSDFDSDSEEDVTPEFLESLLAKARQNATRTATKQVASGNGEEEFIQLNSDDEDENGKKKEPYVLPVLMFIAVGLDPTSPFAMLQTITPT</sequence>
<gene>
    <name evidence="2" type="ORF">ONZ51_g13381</name>
</gene>
<feature type="compositionally biased region" description="Polar residues" evidence="1">
    <location>
        <begin position="86"/>
        <end position="98"/>
    </location>
</feature>